<gene>
    <name evidence="2" type="primary">LOC108564073</name>
</gene>
<reference evidence="2" key="1">
    <citation type="submission" date="2025-08" db="UniProtKB">
        <authorList>
            <consortium name="RefSeq"/>
        </authorList>
    </citation>
    <scope>IDENTIFICATION</scope>
    <source>
        <tissue evidence="2">Whole Larva</tissue>
    </source>
</reference>
<protein>
    <submittedName>
        <fullName evidence="2">Uncharacterized protein LOC108564073</fullName>
    </submittedName>
</protein>
<sequence length="107" mass="12446">MKTSLQTWKFINNEYRNFTPITVGFDLCSALKTNLFGLAVIAKEYGNWTNCPVLKGYYVMRQFTPDDGLFPPNLPLGQYKFSLTFNTHDQFLFKLSVDCVIKNRKDF</sequence>
<proteinExistence type="predicted"/>
<dbReference type="GeneID" id="108564073"/>
<dbReference type="Pfam" id="PF06477">
    <property type="entry name" value="DUF1091"/>
    <property type="match status" value="1"/>
</dbReference>
<evidence type="ECO:0000313" key="1">
    <source>
        <dbReference type="Proteomes" id="UP000695000"/>
    </source>
</evidence>
<dbReference type="InterPro" id="IPR010512">
    <property type="entry name" value="DUF1091"/>
</dbReference>
<dbReference type="RefSeq" id="XP_017778471.1">
    <property type="nucleotide sequence ID" value="XM_017922982.1"/>
</dbReference>
<name>A0ABM1MV71_NICVS</name>
<organism evidence="1 2">
    <name type="scientific">Nicrophorus vespilloides</name>
    <name type="common">Boreal carrion beetle</name>
    <dbReference type="NCBI Taxonomy" id="110193"/>
    <lineage>
        <taxon>Eukaryota</taxon>
        <taxon>Metazoa</taxon>
        <taxon>Ecdysozoa</taxon>
        <taxon>Arthropoda</taxon>
        <taxon>Hexapoda</taxon>
        <taxon>Insecta</taxon>
        <taxon>Pterygota</taxon>
        <taxon>Neoptera</taxon>
        <taxon>Endopterygota</taxon>
        <taxon>Coleoptera</taxon>
        <taxon>Polyphaga</taxon>
        <taxon>Staphyliniformia</taxon>
        <taxon>Silphidae</taxon>
        <taxon>Nicrophorinae</taxon>
        <taxon>Nicrophorus</taxon>
    </lineage>
</organism>
<keyword evidence="1" id="KW-1185">Reference proteome</keyword>
<accession>A0ABM1MV71</accession>
<dbReference type="Proteomes" id="UP000695000">
    <property type="component" value="Unplaced"/>
</dbReference>
<evidence type="ECO:0000313" key="2">
    <source>
        <dbReference type="RefSeq" id="XP_017778471.1"/>
    </source>
</evidence>